<feature type="active site" description="Nucleophile" evidence="8">
    <location>
        <position position="985"/>
    </location>
</feature>
<gene>
    <name evidence="13" type="ORF">N180_02040</name>
</gene>
<evidence type="ECO:0000256" key="6">
    <source>
        <dbReference type="ARBA" id="ARBA00022825"/>
    </source>
</evidence>
<evidence type="ECO:0000256" key="8">
    <source>
        <dbReference type="PIRSR" id="PIRSR036421-1"/>
    </source>
</evidence>
<comment type="function">
    <text evidence="7">Degrades oligopeptides.</text>
</comment>
<feature type="signal peptide" evidence="10">
    <location>
        <begin position="1"/>
        <end position="20"/>
    </location>
</feature>
<evidence type="ECO:0000256" key="1">
    <source>
        <dbReference type="ARBA" id="ARBA00004496"/>
    </source>
</evidence>
<feature type="domain" description="Tail specific protease" evidence="11">
    <location>
        <begin position="896"/>
        <end position="1052"/>
    </location>
</feature>
<dbReference type="EC" id="3.4.21.-" evidence="7"/>
<dbReference type="Pfam" id="PF26549">
    <property type="entry name" value="Tricorn_N"/>
    <property type="match status" value="1"/>
</dbReference>
<dbReference type="Proteomes" id="UP000028007">
    <property type="component" value="Unassembled WGS sequence"/>
</dbReference>
<comment type="subcellular location">
    <subcellularLocation>
        <location evidence="1 7">Cytoplasm</location>
    </subcellularLocation>
</comment>
<dbReference type="Pfam" id="PF03572">
    <property type="entry name" value="Peptidase_S41"/>
    <property type="match status" value="1"/>
</dbReference>
<dbReference type="PANTHER" id="PTHR43253">
    <property type="entry name" value="TRICORN PROTEASE HOMOLOG 2-RELATED"/>
    <property type="match status" value="1"/>
</dbReference>
<keyword evidence="5 7" id="KW-0378">Hydrolase</keyword>
<dbReference type="SUPFAM" id="SSF69304">
    <property type="entry name" value="Tricorn protease N-terminal domain"/>
    <property type="match status" value="2"/>
</dbReference>
<proteinExistence type="inferred from homology"/>
<dbReference type="Pfam" id="PF07676">
    <property type="entry name" value="PD40"/>
    <property type="match status" value="2"/>
</dbReference>
<dbReference type="InterPro" id="IPR005151">
    <property type="entry name" value="Tail-specific_protease"/>
</dbReference>
<keyword evidence="4 7" id="KW-0645">Protease</keyword>
<dbReference type="InterPro" id="IPR036034">
    <property type="entry name" value="PDZ_sf"/>
</dbReference>
<dbReference type="Gene3D" id="2.120.10.30">
    <property type="entry name" value="TolB, C-terminal domain"/>
    <property type="match status" value="1"/>
</dbReference>
<dbReference type="InterPro" id="IPR028204">
    <property type="entry name" value="Tricorn_C1"/>
</dbReference>
<sequence length="1082" mass="121021">MKKTVLLGIFLALASLSTQAQQPARWIQQPAVSPDGKWIAFSYKGNLFKVPFAGGQALPLTIASAYSGYPVWSRDSQKIAFASDRYGNFDVYIMSAAGGSSTRLTYNSSKDIPYDFSGNNESVIFGTDRYDTYTSARFPNNAMFMKLYEVPAQGGSSRMISSAGMEFAHYNPQGDQVIFQDRKGYEDPWRKHHTSAVTRDIWTYQINSGTYTKVSDFKGEDREPVWGENGVFYYLSERNGNQNLFRSSLKNPVEVTQLTKFEQNPVRNLSRAANGSLVFTYNGDVYTLKEGAEPVKVDINLQADFSADQIATLPVKGQAAEMAVSKDGKQVAFVYRGDIFVSSADGSTTKRITNTPYQERMVDFSPDGRKLLFSAEHEGSWDIDEVSIVNASEPYFYVATVLDVKSVIAGPKDEFQGVYSPDGKKIAYLEERNVLKSFDIAAKTTRTLLPQGLNYSYADGDQYFTWSPDSQFLLAQSTEGGGWFQNEVVLIKDDGSGKRVNLTESGFSDQTPQWGLDGKMMYWITDKDGMKNLSRGSQADIYAMFFDQAAWDRFQLSKEDFDLKKDAEKKDTAGKQIVLTAKQKKEAARTDKPVNYDLKNLDNRTKRLTNASTTITGLKLSKDGEKLYYMARYEKGFDLWVTQTRTNESKVLAKLDAPYASLDISDDGKSLFVLANGNISKINAEDGKVNVVKINSQMELNAAAERAYILEHAWKQVKKKFYDPKLHGVDWDYYYNNYKQFLPYINNEYDFQVLLSEFLGELNASHTGGRYSPSFPNGDETAALGLIYDLGRKGDGLLVKEIIPGGPFDRAGSQMKKDMLIEKIDGVQLNQKSDWAKLLNQKAGQLTRITFRPLKGGSQLEESVKPIKPSVETSVLLYKKWVKLMEHLTDSLSGGKVGYVHVRSMDDPSFRVTFDKVLGKNKDKGALIVDSRFNGGGWLHDDLVTFLGGKQYFTLRPQGHITTGGEPLNKWSKPSCVLMSEGNYSDAFMFPYAYKALGMGKLVGMPVAGTGTAVWWETQINDRLVFGIPMIGTYGPNETHATENHQLEPDVLIANEYEKVLAGQDQQLEAAVKEMLKTIPKS</sequence>
<reference evidence="13 14" key="1">
    <citation type="journal article" date="1992" name="Int. J. Syst. Bacteriol.">
        <title>Sphingobacterium antarcticus sp. nov. a Psychrotrophic Bacterium from the Soils of Schirmacher Oasis, Antarctica.</title>
        <authorList>
            <person name="Shivaji S."/>
            <person name="Ray M.K."/>
            <person name="Rao N.S."/>
            <person name="Saiserr L."/>
            <person name="Jagannadham M.V."/>
            <person name="Kumar G.S."/>
            <person name="Reddy G."/>
            <person name="Bhargava P.M."/>
        </authorList>
    </citation>
    <scope>NUCLEOTIDE SEQUENCE [LARGE SCALE GENOMIC DNA]</scope>
    <source>
        <strain evidence="13 14">4BY</strain>
    </source>
</reference>
<dbReference type="eggNOG" id="COG4946">
    <property type="taxonomic scope" value="Bacteria"/>
</dbReference>
<dbReference type="SUPFAM" id="SSF50156">
    <property type="entry name" value="PDZ domain-like"/>
    <property type="match status" value="1"/>
</dbReference>
<feature type="active site" description="Charge relay system" evidence="8">
    <location>
        <position position="1043"/>
    </location>
</feature>
<name>A0A081PCL3_9SPHI</name>
<evidence type="ECO:0000259" key="11">
    <source>
        <dbReference type="Pfam" id="PF03572"/>
    </source>
</evidence>
<dbReference type="SUPFAM" id="SSF52096">
    <property type="entry name" value="ClpP/crotonase"/>
    <property type="match status" value="1"/>
</dbReference>
<dbReference type="AlphaFoldDB" id="A0A081PCL3"/>
<comment type="caution">
    <text evidence="13">The sequence shown here is derived from an EMBL/GenBank/DDBJ whole genome shotgun (WGS) entry which is preliminary data.</text>
</comment>
<dbReference type="GO" id="GO:0006508">
    <property type="term" value="P:proteolysis"/>
    <property type="evidence" value="ECO:0007669"/>
    <property type="project" value="UniProtKB-UniRule"/>
</dbReference>
<feature type="active site" description="Charge relay system" evidence="8">
    <location>
        <position position="766"/>
    </location>
</feature>
<dbReference type="Pfam" id="PF14684">
    <property type="entry name" value="Tricorn_C1"/>
    <property type="match status" value="1"/>
</dbReference>
<protein>
    <recommendedName>
        <fullName evidence="7">Tricorn protease homolog</fullName>
        <ecNumber evidence="7">3.4.21.-</ecNumber>
    </recommendedName>
</protein>
<accession>A0A081PCL3</accession>
<evidence type="ECO:0000256" key="3">
    <source>
        <dbReference type="ARBA" id="ARBA00022490"/>
    </source>
</evidence>
<evidence type="ECO:0000313" key="14">
    <source>
        <dbReference type="Proteomes" id="UP000028007"/>
    </source>
</evidence>
<evidence type="ECO:0000259" key="12">
    <source>
        <dbReference type="Pfam" id="PF14684"/>
    </source>
</evidence>
<evidence type="ECO:0000256" key="4">
    <source>
        <dbReference type="ARBA" id="ARBA00022670"/>
    </source>
</evidence>
<evidence type="ECO:0000256" key="9">
    <source>
        <dbReference type="PIRSR" id="PIRSR036421-3"/>
    </source>
</evidence>
<dbReference type="InterPro" id="IPR011042">
    <property type="entry name" value="6-blade_b-propeller_TolB-like"/>
</dbReference>
<keyword evidence="14" id="KW-1185">Reference proteome</keyword>
<dbReference type="GO" id="GO:0008236">
    <property type="term" value="F:serine-type peptidase activity"/>
    <property type="evidence" value="ECO:0007669"/>
    <property type="project" value="UniProtKB-UniRule"/>
</dbReference>
<dbReference type="PIRSF" id="PIRSF036421">
    <property type="entry name" value="Tricorn_protease"/>
    <property type="match status" value="1"/>
</dbReference>
<keyword evidence="6 7" id="KW-0720">Serine protease</keyword>
<dbReference type="InterPro" id="IPR011659">
    <property type="entry name" value="WD40"/>
</dbReference>
<organism evidence="13 14">
    <name type="scientific">Pedobacter antarcticus 4BY</name>
    <dbReference type="NCBI Taxonomy" id="1358423"/>
    <lineage>
        <taxon>Bacteria</taxon>
        <taxon>Pseudomonadati</taxon>
        <taxon>Bacteroidota</taxon>
        <taxon>Sphingobacteriia</taxon>
        <taxon>Sphingobacteriales</taxon>
        <taxon>Sphingobacteriaceae</taxon>
        <taxon>Pedobacter</taxon>
    </lineage>
</organism>
<dbReference type="PANTHER" id="PTHR43253:SF1">
    <property type="entry name" value="TRICORN PROTEASE HOMOLOG 2-RELATED"/>
    <property type="match status" value="1"/>
</dbReference>
<dbReference type="Gene3D" id="2.120.10.60">
    <property type="entry name" value="Tricorn protease N-terminal domain"/>
    <property type="match status" value="2"/>
</dbReference>
<keyword evidence="3 7" id="KW-0963">Cytoplasm</keyword>
<dbReference type="EMBL" id="JNFF01000116">
    <property type="protein sequence ID" value="KEQ28436.1"/>
    <property type="molecule type" value="Genomic_DNA"/>
</dbReference>
<dbReference type="Gene3D" id="3.30.750.44">
    <property type="match status" value="1"/>
</dbReference>
<dbReference type="Gene3D" id="2.30.42.10">
    <property type="match status" value="1"/>
</dbReference>
<feature type="chain" id="PRO_5001761720" description="Tricorn protease homolog" evidence="10">
    <location>
        <begin position="21"/>
        <end position="1082"/>
    </location>
</feature>
<dbReference type="InterPro" id="IPR029045">
    <property type="entry name" value="ClpP/crotonase-like_dom_sf"/>
</dbReference>
<dbReference type="Gene3D" id="3.90.226.10">
    <property type="entry name" value="2-enoyl-CoA Hydratase, Chain A, domain 1"/>
    <property type="match status" value="1"/>
</dbReference>
<dbReference type="GO" id="GO:0005737">
    <property type="term" value="C:cytoplasm"/>
    <property type="evidence" value="ECO:0007669"/>
    <property type="project" value="UniProtKB-SubCell"/>
</dbReference>
<keyword evidence="10" id="KW-0732">Signal</keyword>
<dbReference type="InterPro" id="IPR012393">
    <property type="entry name" value="Tricorn_protease"/>
</dbReference>
<evidence type="ECO:0000256" key="5">
    <source>
        <dbReference type="ARBA" id="ARBA00022801"/>
    </source>
</evidence>
<feature type="domain" description="Tricorn protease C1" evidence="12">
    <location>
        <begin position="703"/>
        <end position="760"/>
    </location>
</feature>
<evidence type="ECO:0000313" key="13">
    <source>
        <dbReference type="EMBL" id="KEQ28436.1"/>
    </source>
</evidence>
<dbReference type="CDD" id="cd07562">
    <property type="entry name" value="Peptidase_S41_TRI"/>
    <property type="match status" value="1"/>
</dbReference>
<evidence type="ECO:0000256" key="7">
    <source>
        <dbReference type="PIRNR" id="PIRNR036421"/>
    </source>
</evidence>
<evidence type="ECO:0000256" key="10">
    <source>
        <dbReference type="SAM" id="SignalP"/>
    </source>
</evidence>
<dbReference type="OrthoDB" id="9815657at2"/>
<comment type="similarity">
    <text evidence="2 7">Belongs to the peptidase S41B family.</text>
</comment>
<feature type="site" description="Transition state stabilizer; via amide nitrogen" evidence="9">
    <location>
        <position position="986"/>
    </location>
</feature>
<dbReference type="eggNOG" id="COG0793">
    <property type="taxonomic scope" value="Bacteria"/>
</dbReference>
<evidence type="ECO:0000256" key="2">
    <source>
        <dbReference type="ARBA" id="ARBA00008524"/>
    </source>
</evidence>
<dbReference type="RefSeq" id="WP_037444337.1">
    <property type="nucleotide sequence ID" value="NZ_JNFF01000116.1"/>
</dbReference>